<gene>
    <name evidence="1" type="ORF">CCAN12_470009</name>
</gene>
<evidence type="ECO:0000313" key="2">
    <source>
        <dbReference type="Proteomes" id="UP000044026"/>
    </source>
</evidence>
<organism evidence="1 2">
    <name type="scientific">Capnocytophaga canimorsus</name>
    <dbReference type="NCBI Taxonomy" id="28188"/>
    <lineage>
        <taxon>Bacteria</taxon>
        <taxon>Pseudomonadati</taxon>
        <taxon>Bacteroidota</taxon>
        <taxon>Flavobacteriia</taxon>
        <taxon>Flavobacteriales</taxon>
        <taxon>Flavobacteriaceae</taxon>
        <taxon>Capnocytophaga</taxon>
    </lineage>
</organism>
<dbReference type="Proteomes" id="UP000044026">
    <property type="component" value="Unassembled WGS sequence"/>
</dbReference>
<evidence type="ECO:0000313" key="1">
    <source>
        <dbReference type="EMBL" id="CEN33796.1"/>
    </source>
</evidence>
<sequence>MGSVPFEQRSEIVVGGSFPLQLFKNSHTKMGEIT</sequence>
<reference evidence="1 2" key="1">
    <citation type="submission" date="2015-01" db="EMBL/GenBank/DDBJ databases">
        <authorList>
            <person name="Xiang T."/>
            <person name="Song Y."/>
            <person name="Huang L."/>
            <person name="Wang B."/>
            <person name="Wu P."/>
        </authorList>
    </citation>
    <scope>NUCLEOTIDE SEQUENCE [LARGE SCALE GENOMIC DNA]</scope>
    <source>
        <strain evidence="1 2">Cc12</strain>
    </source>
</reference>
<name>A0A0B7H2J7_9FLAO</name>
<dbReference type="EMBL" id="CDOE01000042">
    <property type="protein sequence ID" value="CEN33796.1"/>
    <property type="molecule type" value="Genomic_DNA"/>
</dbReference>
<proteinExistence type="predicted"/>
<protein>
    <submittedName>
        <fullName evidence="1">Uncharacterized protein</fullName>
    </submittedName>
</protein>
<accession>A0A0B7H2J7</accession>
<dbReference type="AlphaFoldDB" id="A0A0B7H2J7"/>